<feature type="region of interest" description="Disordered" evidence="1">
    <location>
        <begin position="1"/>
        <end position="28"/>
    </location>
</feature>
<evidence type="ECO:0008006" key="4">
    <source>
        <dbReference type="Google" id="ProtNLM"/>
    </source>
</evidence>
<evidence type="ECO:0000313" key="2">
    <source>
        <dbReference type="EMBL" id="KGK37154.1"/>
    </source>
</evidence>
<protein>
    <recommendedName>
        <fullName evidence="4">DNA/RNA-binding protein Alba-like domain-containing protein</fullName>
    </recommendedName>
</protein>
<sequence>MKRVSETENKNISKIPKTRQNTAYSTSNSGFGTDPGYFDKLSESIDIKEMLGLTIREGKVFNNEGQYVLYIVANKNMKISKKLDLILEYLQRDEDDGKEIIIVSVGDSYQKSITVIEILKQKIKQKQKGRAGAFRNDAIAILPRSESLVIKGETVREDKLPFNYSQLNFLDFKIQEREFGDKARMDSNGEVYRENDLYDRGTIDSVLKVDKPVKQPVIYTYMLFHREHVTPMRYVKKISFLLSNGWSEQTQ</sequence>
<gene>
    <name evidence="2" type="ORF">JL09_g3713</name>
</gene>
<accession>A0A099NYN4</accession>
<dbReference type="HOGENOM" id="CLU_1107270_0_0_1"/>
<feature type="compositionally biased region" description="Basic and acidic residues" evidence="1">
    <location>
        <begin position="1"/>
        <end position="11"/>
    </location>
</feature>
<dbReference type="AlphaFoldDB" id="A0A099NYN4"/>
<organism evidence="2 3">
    <name type="scientific">Pichia kudriavzevii</name>
    <name type="common">Yeast</name>
    <name type="synonym">Issatchenkia orientalis</name>
    <dbReference type="NCBI Taxonomy" id="4909"/>
    <lineage>
        <taxon>Eukaryota</taxon>
        <taxon>Fungi</taxon>
        <taxon>Dikarya</taxon>
        <taxon>Ascomycota</taxon>
        <taxon>Saccharomycotina</taxon>
        <taxon>Pichiomycetes</taxon>
        <taxon>Pichiales</taxon>
        <taxon>Pichiaceae</taxon>
        <taxon>Pichia</taxon>
    </lineage>
</organism>
<proteinExistence type="predicted"/>
<dbReference type="Proteomes" id="UP000029867">
    <property type="component" value="Unassembled WGS sequence"/>
</dbReference>
<reference evidence="3" key="1">
    <citation type="journal article" date="2014" name="Microb. Cell Fact.">
        <title>Exploiting Issatchenkia orientalis SD108 for succinic acid production.</title>
        <authorList>
            <person name="Xiao H."/>
            <person name="Shao Z."/>
            <person name="Jiang Y."/>
            <person name="Dole S."/>
            <person name="Zhao H."/>
        </authorList>
    </citation>
    <scope>NUCLEOTIDE SEQUENCE [LARGE SCALE GENOMIC DNA]</scope>
    <source>
        <strain evidence="3">SD108</strain>
    </source>
</reference>
<evidence type="ECO:0000256" key="1">
    <source>
        <dbReference type="SAM" id="MobiDB-lite"/>
    </source>
</evidence>
<dbReference type="InterPro" id="IPR036882">
    <property type="entry name" value="Alba-like_dom_sf"/>
</dbReference>
<dbReference type="EMBL" id="JQFK01000043">
    <property type="protein sequence ID" value="KGK37154.1"/>
    <property type="molecule type" value="Genomic_DNA"/>
</dbReference>
<dbReference type="GO" id="GO:0003676">
    <property type="term" value="F:nucleic acid binding"/>
    <property type="evidence" value="ECO:0007669"/>
    <property type="project" value="InterPro"/>
</dbReference>
<feature type="compositionally biased region" description="Polar residues" evidence="1">
    <location>
        <begin position="18"/>
        <end position="28"/>
    </location>
</feature>
<comment type="caution">
    <text evidence="2">The sequence shown here is derived from an EMBL/GenBank/DDBJ whole genome shotgun (WGS) entry which is preliminary data.</text>
</comment>
<dbReference type="VEuPathDB" id="FungiDB:C5L36_0A09520"/>
<name>A0A099NYN4_PICKU</name>
<evidence type="ECO:0000313" key="3">
    <source>
        <dbReference type="Proteomes" id="UP000029867"/>
    </source>
</evidence>
<dbReference type="SUPFAM" id="SSF82704">
    <property type="entry name" value="AlbA-like"/>
    <property type="match status" value="1"/>
</dbReference>